<name>A0AAD7A594_9AGAR</name>
<dbReference type="Gene3D" id="3.10.450.30">
    <property type="entry name" value="Microbial ribonucleases"/>
    <property type="match status" value="1"/>
</dbReference>
<feature type="chain" id="PRO_5042076970" evidence="4">
    <location>
        <begin position="20"/>
        <end position="382"/>
    </location>
</feature>
<dbReference type="Proteomes" id="UP001218218">
    <property type="component" value="Unassembled WGS sequence"/>
</dbReference>
<keyword evidence="1" id="KW-0540">Nuclease</keyword>
<dbReference type="SUPFAM" id="SSF53933">
    <property type="entry name" value="Microbial ribonucleases"/>
    <property type="match status" value="1"/>
</dbReference>
<sequence>MRLSSSILFAIILALPTFTAPISNDHIGDEFALDVRAAKKVAAKKAPVAAKKAPIPAKKAPVPAKKVTAPAKKPAPVAAKKPAAVPPKKTPVPAKKPVAVAAPKKAPVAAKKPAAVPAKKVAAPAKKPAAVPPKKAPVAAKKPAAVPAKKVAAPAKKPAAVPPKKAPVATKKPAAAPGKKLPAQKSAPITSCPVPPRKPKTTARRFMEYVGLLARTEPPACATPPATPVTGPVVATPAPEESTVSPLVVNRDALPTGDLSCRNSAGGFTTVAKEDIEFAIELARTVSVKTDTTFPHVFGNADGVKFKPADCSKKTLLEHAVGKNMQDEFVNEAGSFGQTFGQFRVVITKPSPINGQTTFCGVMTHGTKAPGFEKGLCKPVRA</sequence>
<dbReference type="GO" id="GO:0003723">
    <property type="term" value="F:RNA binding"/>
    <property type="evidence" value="ECO:0007669"/>
    <property type="project" value="InterPro"/>
</dbReference>
<protein>
    <submittedName>
        <fullName evidence="5">Uncharacterized protein</fullName>
    </submittedName>
</protein>
<accession>A0AAD7A594</accession>
<proteinExistence type="predicted"/>
<dbReference type="AlphaFoldDB" id="A0AAD7A594"/>
<feature type="signal peptide" evidence="4">
    <location>
        <begin position="1"/>
        <end position="19"/>
    </location>
</feature>
<dbReference type="Pfam" id="PF00545">
    <property type="entry name" value="Ribonuclease"/>
    <property type="match status" value="1"/>
</dbReference>
<comment type="caution">
    <text evidence="5">The sequence shown here is derived from an EMBL/GenBank/DDBJ whole genome shotgun (WGS) entry which is preliminary data.</text>
</comment>
<evidence type="ECO:0000256" key="4">
    <source>
        <dbReference type="SAM" id="SignalP"/>
    </source>
</evidence>
<keyword evidence="4" id="KW-0732">Signal</keyword>
<evidence type="ECO:0000313" key="5">
    <source>
        <dbReference type="EMBL" id="KAJ7349787.1"/>
    </source>
</evidence>
<evidence type="ECO:0000256" key="2">
    <source>
        <dbReference type="ARBA" id="ARBA00022801"/>
    </source>
</evidence>
<evidence type="ECO:0000256" key="3">
    <source>
        <dbReference type="SAM" id="MobiDB-lite"/>
    </source>
</evidence>
<dbReference type="GO" id="GO:0016787">
    <property type="term" value="F:hydrolase activity"/>
    <property type="evidence" value="ECO:0007669"/>
    <property type="project" value="UniProtKB-KW"/>
</dbReference>
<evidence type="ECO:0000256" key="1">
    <source>
        <dbReference type="ARBA" id="ARBA00022722"/>
    </source>
</evidence>
<keyword evidence="2" id="KW-0378">Hydrolase</keyword>
<feature type="compositionally biased region" description="Low complexity" evidence="3">
    <location>
        <begin position="48"/>
        <end position="83"/>
    </location>
</feature>
<dbReference type="InterPro" id="IPR000026">
    <property type="entry name" value="N1-like"/>
</dbReference>
<gene>
    <name evidence="5" type="ORF">DFH08DRAFT_863110</name>
</gene>
<feature type="region of interest" description="Disordered" evidence="3">
    <location>
        <begin position="48"/>
        <end position="98"/>
    </location>
</feature>
<evidence type="ECO:0000313" key="6">
    <source>
        <dbReference type="Proteomes" id="UP001218218"/>
    </source>
</evidence>
<feature type="compositionally biased region" description="Low complexity" evidence="3">
    <location>
        <begin position="150"/>
        <end position="159"/>
    </location>
</feature>
<organism evidence="5 6">
    <name type="scientific">Mycena albidolilacea</name>
    <dbReference type="NCBI Taxonomy" id="1033008"/>
    <lineage>
        <taxon>Eukaryota</taxon>
        <taxon>Fungi</taxon>
        <taxon>Dikarya</taxon>
        <taxon>Basidiomycota</taxon>
        <taxon>Agaricomycotina</taxon>
        <taxon>Agaricomycetes</taxon>
        <taxon>Agaricomycetidae</taxon>
        <taxon>Agaricales</taxon>
        <taxon>Marasmiineae</taxon>
        <taxon>Mycenaceae</taxon>
        <taxon>Mycena</taxon>
    </lineage>
</organism>
<reference evidence="5" key="1">
    <citation type="submission" date="2023-03" db="EMBL/GenBank/DDBJ databases">
        <title>Massive genome expansion in bonnet fungi (Mycena s.s.) driven by repeated elements and novel gene families across ecological guilds.</title>
        <authorList>
            <consortium name="Lawrence Berkeley National Laboratory"/>
            <person name="Harder C.B."/>
            <person name="Miyauchi S."/>
            <person name="Viragh M."/>
            <person name="Kuo A."/>
            <person name="Thoen E."/>
            <person name="Andreopoulos B."/>
            <person name="Lu D."/>
            <person name="Skrede I."/>
            <person name="Drula E."/>
            <person name="Henrissat B."/>
            <person name="Morin E."/>
            <person name="Kohler A."/>
            <person name="Barry K."/>
            <person name="LaButti K."/>
            <person name="Morin E."/>
            <person name="Salamov A."/>
            <person name="Lipzen A."/>
            <person name="Mereny Z."/>
            <person name="Hegedus B."/>
            <person name="Baldrian P."/>
            <person name="Stursova M."/>
            <person name="Weitz H."/>
            <person name="Taylor A."/>
            <person name="Grigoriev I.V."/>
            <person name="Nagy L.G."/>
            <person name="Martin F."/>
            <person name="Kauserud H."/>
        </authorList>
    </citation>
    <scope>NUCLEOTIDE SEQUENCE</scope>
    <source>
        <strain evidence="5">CBHHK002</strain>
    </source>
</reference>
<keyword evidence="6" id="KW-1185">Reference proteome</keyword>
<feature type="region of interest" description="Disordered" evidence="3">
    <location>
        <begin position="150"/>
        <end position="200"/>
    </location>
</feature>
<feature type="compositionally biased region" description="Low complexity" evidence="3">
    <location>
        <begin position="166"/>
        <end position="177"/>
    </location>
</feature>
<dbReference type="EMBL" id="JARIHO010000015">
    <property type="protein sequence ID" value="KAJ7349787.1"/>
    <property type="molecule type" value="Genomic_DNA"/>
</dbReference>
<dbReference type="InterPro" id="IPR016191">
    <property type="entry name" value="Ribonuclease/ribotoxin"/>
</dbReference>
<dbReference type="GO" id="GO:0004521">
    <property type="term" value="F:RNA endonuclease activity"/>
    <property type="evidence" value="ECO:0007669"/>
    <property type="project" value="InterPro"/>
</dbReference>